<sequence>MYKKIGYSKAVLTNVNPSPTGIEGPSKNSLIIDPLALWLPPDHLGFKSKDWEELHKVVCKDFFKTIKKTHRELCKDFLGRVVTSCPCNKKLYCAAYTVAMLKKDYQHEQFCCPCCHQDPVYFIAIDWIFINNPGKQKRHRSLSKKQQEIAKKKHLRGEKLRIQELAKDELKEGEI</sequence>
<evidence type="ECO:0000313" key="2">
    <source>
        <dbReference type="Proteomes" id="UP001142393"/>
    </source>
</evidence>
<reference evidence="1 2" key="1">
    <citation type="journal article" date="2023" name="Proc. Natl. Acad. Sci. U.S.A.">
        <title>A global phylogenomic analysis of the shiitake genus Lentinula.</title>
        <authorList>
            <person name="Sierra-Patev S."/>
            <person name="Min B."/>
            <person name="Naranjo-Ortiz M."/>
            <person name="Looney B."/>
            <person name="Konkel Z."/>
            <person name="Slot J.C."/>
            <person name="Sakamoto Y."/>
            <person name="Steenwyk J.L."/>
            <person name="Rokas A."/>
            <person name="Carro J."/>
            <person name="Camarero S."/>
            <person name="Ferreira P."/>
            <person name="Molpeceres G."/>
            <person name="Ruiz-Duenas F.J."/>
            <person name="Serrano A."/>
            <person name="Henrissat B."/>
            <person name="Drula E."/>
            <person name="Hughes K.W."/>
            <person name="Mata J.L."/>
            <person name="Ishikawa N.K."/>
            <person name="Vargas-Isla R."/>
            <person name="Ushijima S."/>
            <person name="Smith C.A."/>
            <person name="Donoghue J."/>
            <person name="Ahrendt S."/>
            <person name="Andreopoulos W."/>
            <person name="He G."/>
            <person name="LaButti K."/>
            <person name="Lipzen A."/>
            <person name="Ng V."/>
            <person name="Riley R."/>
            <person name="Sandor L."/>
            <person name="Barry K."/>
            <person name="Martinez A.T."/>
            <person name="Xiao Y."/>
            <person name="Gibbons J.G."/>
            <person name="Terashima K."/>
            <person name="Grigoriev I.V."/>
            <person name="Hibbett D."/>
        </authorList>
    </citation>
    <scope>NUCLEOTIDE SEQUENCE [LARGE SCALE GENOMIC DNA]</scope>
    <source>
        <strain evidence="1 2">TFB7810</strain>
    </source>
</reference>
<evidence type="ECO:0000313" key="1">
    <source>
        <dbReference type="EMBL" id="KAJ3748658.1"/>
    </source>
</evidence>
<proteinExistence type="predicted"/>
<gene>
    <name evidence="1" type="ORF">DFH05DRAFT_1456650</name>
</gene>
<accession>A0A9W8P7R1</accession>
<dbReference type="AlphaFoldDB" id="A0A9W8P7R1"/>
<name>A0A9W8P7R1_9AGAR</name>
<dbReference type="EMBL" id="JANVFU010000002">
    <property type="protein sequence ID" value="KAJ3748658.1"/>
    <property type="molecule type" value="Genomic_DNA"/>
</dbReference>
<dbReference type="Proteomes" id="UP001142393">
    <property type="component" value="Unassembled WGS sequence"/>
</dbReference>
<keyword evidence="2" id="KW-1185">Reference proteome</keyword>
<organism evidence="1 2">
    <name type="scientific">Lentinula detonsa</name>
    <dbReference type="NCBI Taxonomy" id="2804962"/>
    <lineage>
        <taxon>Eukaryota</taxon>
        <taxon>Fungi</taxon>
        <taxon>Dikarya</taxon>
        <taxon>Basidiomycota</taxon>
        <taxon>Agaricomycotina</taxon>
        <taxon>Agaricomycetes</taxon>
        <taxon>Agaricomycetidae</taxon>
        <taxon>Agaricales</taxon>
        <taxon>Marasmiineae</taxon>
        <taxon>Omphalotaceae</taxon>
        <taxon>Lentinula</taxon>
    </lineage>
</organism>
<protein>
    <submittedName>
        <fullName evidence="1">Uncharacterized protein</fullName>
    </submittedName>
</protein>
<comment type="caution">
    <text evidence="1">The sequence shown here is derived from an EMBL/GenBank/DDBJ whole genome shotgun (WGS) entry which is preliminary data.</text>
</comment>